<organism evidence="1 2">
    <name type="scientific">Prochlorococcus phage P-TIM68</name>
    <dbReference type="NCBI Taxonomy" id="1542477"/>
    <lineage>
        <taxon>Viruses</taxon>
        <taxon>Duplodnaviria</taxon>
        <taxon>Heunggongvirae</taxon>
        <taxon>Uroviricota</taxon>
        <taxon>Caudoviricetes</taxon>
        <taxon>Pantevenvirales</taxon>
        <taxon>Kyanoviridae</taxon>
        <taxon>Haifavirus</taxon>
        <taxon>Haifavirus tim68</taxon>
    </lineage>
</organism>
<reference evidence="2" key="1">
    <citation type="submission" date="2014-08" db="EMBL/GenBank/DDBJ databases">
        <authorList>
            <person name="Edwards T."/>
        </authorList>
    </citation>
    <scope>NUCLEOTIDE SEQUENCE [LARGE SCALE GENOMIC DNA]</scope>
</reference>
<dbReference type="RefSeq" id="YP_009213519.1">
    <property type="nucleotide sequence ID" value="NC_028955.1"/>
</dbReference>
<dbReference type="Proteomes" id="UP000207741">
    <property type="component" value="Segment"/>
</dbReference>
<accession>A0A0K0KVM6</accession>
<protein>
    <submittedName>
        <fullName evidence="1">Uncharacterized protein</fullName>
    </submittedName>
</protein>
<proteinExistence type="predicted"/>
<evidence type="ECO:0000313" key="2">
    <source>
        <dbReference type="Proteomes" id="UP000207741"/>
    </source>
</evidence>
<dbReference type="KEGG" id="vg:26640063"/>
<dbReference type="OrthoDB" id="25690at10239"/>
<dbReference type="EMBL" id="KM359505">
    <property type="protein sequence ID" value="AIR93393.1"/>
    <property type="molecule type" value="Genomic_DNA"/>
</dbReference>
<sequence>MEEEYQESTENRLEHVVSDIIAMGDPDDMMLAITETLTDTEIVPDVGKYYTFIYSPKTPRIRYDQFPLIACVGIFSWGFRGLNYHWGGEFRNYTWNEVVGFLHVAYPLEVNDLRSIPYQSFKINI</sequence>
<evidence type="ECO:0000313" key="1">
    <source>
        <dbReference type="EMBL" id="AIR93393.1"/>
    </source>
</evidence>
<keyword evidence="2" id="KW-1185">Reference proteome</keyword>
<dbReference type="GeneID" id="26640063"/>
<name>A0A0K0KVM6_9CAUD</name>